<name>A0ABV4UPF4_9MICC</name>
<dbReference type="EMBL" id="JBHDLJ010000011">
    <property type="protein sequence ID" value="MFB0835529.1"/>
    <property type="molecule type" value="Genomic_DNA"/>
</dbReference>
<dbReference type="InterPro" id="IPR046550">
    <property type="entry name" value="DUF6704"/>
</dbReference>
<dbReference type="Proteomes" id="UP001575652">
    <property type="component" value="Unassembled WGS sequence"/>
</dbReference>
<comment type="caution">
    <text evidence="2">The sequence shown here is derived from an EMBL/GenBank/DDBJ whole genome shotgun (WGS) entry which is preliminary data.</text>
</comment>
<dbReference type="Pfam" id="PF20447">
    <property type="entry name" value="DUF6704"/>
    <property type="match status" value="1"/>
</dbReference>
<protein>
    <submittedName>
        <fullName evidence="2">HGxxPAAW family protein</fullName>
    </submittedName>
</protein>
<sequence length="89" mass="8912">MASKAAVNNEYGIDPMHAEAVGHGNSVAAWSAVGVMLVGVLVGCIGFGLANTVVLGAGAVIVVLGLVVGWFMKRIGYGVGGSKSKDSDH</sequence>
<feature type="transmembrane region" description="Helical" evidence="1">
    <location>
        <begin position="27"/>
        <end position="48"/>
    </location>
</feature>
<reference evidence="2 3" key="1">
    <citation type="submission" date="2024-09" db="EMBL/GenBank/DDBJ databases">
        <authorList>
            <person name="Salinas-Garcia M.A."/>
            <person name="Prieme A."/>
        </authorList>
    </citation>
    <scope>NUCLEOTIDE SEQUENCE [LARGE SCALE GENOMIC DNA]</scope>
    <source>
        <strain evidence="2 3">DSM 21081</strain>
    </source>
</reference>
<dbReference type="NCBIfam" id="NF041681">
    <property type="entry name" value="HGxxPAAW"/>
    <property type="match status" value="1"/>
</dbReference>
<keyword evidence="1" id="KW-0472">Membrane</keyword>
<feature type="transmembrane region" description="Helical" evidence="1">
    <location>
        <begin position="54"/>
        <end position="72"/>
    </location>
</feature>
<evidence type="ECO:0000313" key="3">
    <source>
        <dbReference type="Proteomes" id="UP001575652"/>
    </source>
</evidence>
<keyword evidence="1" id="KW-1133">Transmembrane helix</keyword>
<proteinExistence type="predicted"/>
<evidence type="ECO:0000256" key="1">
    <source>
        <dbReference type="SAM" id="Phobius"/>
    </source>
</evidence>
<accession>A0ABV4UPF4</accession>
<keyword evidence="3" id="KW-1185">Reference proteome</keyword>
<keyword evidence="1" id="KW-0812">Transmembrane</keyword>
<dbReference type="RefSeq" id="WP_373972701.1">
    <property type="nucleotide sequence ID" value="NZ_JBHDLJ010000011.1"/>
</dbReference>
<evidence type="ECO:0000313" key="2">
    <source>
        <dbReference type="EMBL" id="MFB0835529.1"/>
    </source>
</evidence>
<organism evidence="2 3">
    <name type="scientific">Arthrobacter halodurans</name>
    <dbReference type="NCBI Taxonomy" id="516699"/>
    <lineage>
        <taxon>Bacteria</taxon>
        <taxon>Bacillati</taxon>
        <taxon>Actinomycetota</taxon>
        <taxon>Actinomycetes</taxon>
        <taxon>Micrococcales</taxon>
        <taxon>Micrococcaceae</taxon>
        <taxon>Arthrobacter</taxon>
    </lineage>
</organism>
<gene>
    <name evidence="2" type="ORF">ACETWP_13120</name>
</gene>